<dbReference type="AlphaFoldDB" id="A0A835F5E5"/>
<evidence type="ECO:0008006" key="4">
    <source>
        <dbReference type="Google" id="ProtNLM"/>
    </source>
</evidence>
<evidence type="ECO:0000256" key="1">
    <source>
        <dbReference type="SAM" id="SignalP"/>
    </source>
</evidence>
<evidence type="ECO:0000313" key="2">
    <source>
        <dbReference type="EMBL" id="KAF8728629.1"/>
    </source>
</evidence>
<proteinExistence type="predicted"/>
<dbReference type="PANTHER" id="PTHR34458">
    <property type="entry name" value="POLLEN OLE E 1 ALLERGEN AND EXTENSIN FAMILY PROTEIN-RELATED"/>
    <property type="match status" value="1"/>
</dbReference>
<feature type="signal peptide" evidence="1">
    <location>
        <begin position="1"/>
        <end position="20"/>
    </location>
</feature>
<feature type="chain" id="PRO_5032665315" description="Phylloplanin" evidence="1">
    <location>
        <begin position="21"/>
        <end position="217"/>
    </location>
</feature>
<keyword evidence="3" id="KW-1185">Reference proteome</keyword>
<dbReference type="OrthoDB" id="905355at2759"/>
<protein>
    <recommendedName>
        <fullName evidence="4">Phylloplanin</fullName>
    </recommendedName>
</protein>
<evidence type="ECO:0000313" key="3">
    <source>
        <dbReference type="Proteomes" id="UP000636709"/>
    </source>
</evidence>
<dbReference type="InterPro" id="IPR040404">
    <property type="entry name" value="Phylloplanin-like"/>
</dbReference>
<gene>
    <name evidence="2" type="ORF">HU200_017897</name>
</gene>
<dbReference type="PANTHER" id="PTHR34458:SF5">
    <property type="entry name" value="POLLEN OLE E 1 ALLERGEN AND EXTENSIN FAMILY PROTEIN"/>
    <property type="match status" value="1"/>
</dbReference>
<accession>A0A835F5E5</accession>
<sequence length="217" mass="21588">MAPKSLVLAALLIVLVVAAGQVPRCSGLVAASANSSVLVSGVVPCATGNSINAATAPVFPSKDTHMTYNSISILSVKSCIYSGRSISSLFTFIFPCHFGRATDAAVQLVCSGTVVARATADGNGAFLISLSNVGKGFVTAMLGNQCKVVVTTPLAACDKTLASATGTLTAPLKLLGIDTGSGSGGLDLGGIIGLIDQIVGGLIGGILNLSTQSFSLV</sequence>
<name>A0A835F5E5_9POAL</name>
<dbReference type="EMBL" id="JACEFO010001626">
    <property type="protein sequence ID" value="KAF8728629.1"/>
    <property type="molecule type" value="Genomic_DNA"/>
</dbReference>
<organism evidence="2 3">
    <name type="scientific">Digitaria exilis</name>
    <dbReference type="NCBI Taxonomy" id="1010633"/>
    <lineage>
        <taxon>Eukaryota</taxon>
        <taxon>Viridiplantae</taxon>
        <taxon>Streptophyta</taxon>
        <taxon>Embryophyta</taxon>
        <taxon>Tracheophyta</taxon>
        <taxon>Spermatophyta</taxon>
        <taxon>Magnoliopsida</taxon>
        <taxon>Liliopsida</taxon>
        <taxon>Poales</taxon>
        <taxon>Poaceae</taxon>
        <taxon>PACMAD clade</taxon>
        <taxon>Panicoideae</taxon>
        <taxon>Panicodae</taxon>
        <taxon>Paniceae</taxon>
        <taxon>Anthephorinae</taxon>
        <taxon>Digitaria</taxon>
    </lineage>
</organism>
<reference evidence="2" key="1">
    <citation type="submission" date="2020-07" db="EMBL/GenBank/DDBJ databases">
        <title>Genome sequence and genetic diversity analysis of an under-domesticated orphan crop, white fonio (Digitaria exilis).</title>
        <authorList>
            <person name="Bennetzen J.L."/>
            <person name="Chen S."/>
            <person name="Ma X."/>
            <person name="Wang X."/>
            <person name="Yssel A.E.J."/>
            <person name="Chaluvadi S.R."/>
            <person name="Johnson M."/>
            <person name="Gangashetty P."/>
            <person name="Hamidou F."/>
            <person name="Sanogo M.D."/>
            <person name="Zwaenepoel A."/>
            <person name="Wallace J."/>
            <person name="Van De Peer Y."/>
            <person name="Van Deynze A."/>
        </authorList>
    </citation>
    <scope>NUCLEOTIDE SEQUENCE</scope>
    <source>
        <tissue evidence="2">Leaves</tissue>
    </source>
</reference>
<comment type="caution">
    <text evidence="2">The sequence shown here is derived from an EMBL/GenBank/DDBJ whole genome shotgun (WGS) entry which is preliminary data.</text>
</comment>
<keyword evidence="1" id="KW-0732">Signal</keyword>
<dbReference type="Proteomes" id="UP000636709">
    <property type="component" value="Unassembled WGS sequence"/>
</dbReference>